<feature type="domain" description="Leucine-binding protein" evidence="5">
    <location>
        <begin position="25"/>
        <end position="373"/>
    </location>
</feature>
<evidence type="ECO:0000313" key="6">
    <source>
        <dbReference type="EMBL" id="MFC5847045.1"/>
    </source>
</evidence>
<dbReference type="PANTHER" id="PTHR30483:SF6">
    <property type="entry name" value="PERIPLASMIC BINDING PROTEIN OF ABC TRANSPORTER FOR NATURAL AMINO ACIDS"/>
    <property type="match status" value="1"/>
</dbReference>
<comment type="similarity">
    <text evidence="1">Belongs to the leucine-binding protein family.</text>
</comment>
<dbReference type="InterPro" id="IPR028081">
    <property type="entry name" value="Leu-bd"/>
</dbReference>
<dbReference type="PANTHER" id="PTHR30483">
    <property type="entry name" value="LEUCINE-SPECIFIC-BINDING PROTEIN"/>
    <property type="match status" value="1"/>
</dbReference>
<reference evidence="7" key="1">
    <citation type="journal article" date="2019" name="Int. J. Syst. Evol. Microbiol.">
        <title>The Global Catalogue of Microorganisms (GCM) 10K type strain sequencing project: providing services to taxonomists for standard genome sequencing and annotation.</title>
        <authorList>
            <consortium name="The Broad Institute Genomics Platform"/>
            <consortium name="The Broad Institute Genome Sequencing Center for Infectious Disease"/>
            <person name="Wu L."/>
            <person name="Ma J."/>
        </authorList>
    </citation>
    <scope>NUCLEOTIDE SEQUENCE [LARGE SCALE GENOMIC DNA]</scope>
    <source>
        <strain evidence="7">CGMCC 1.15053</strain>
    </source>
</reference>
<dbReference type="InterPro" id="IPR051010">
    <property type="entry name" value="BCAA_transport"/>
</dbReference>
<dbReference type="InterPro" id="IPR000709">
    <property type="entry name" value="Leu_Ile_Val-bd"/>
</dbReference>
<evidence type="ECO:0000256" key="2">
    <source>
        <dbReference type="ARBA" id="ARBA00022448"/>
    </source>
</evidence>
<dbReference type="CDD" id="cd06348">
    <property type="entry name" value="PBP1_ABC_HAAT-like"/>
    <property type="match status" value="1"/>
</dbReference>
<protein>
    <submittedName>
        <fullName evidence="6">ABC transporter substrate-binding protein</fullName>
    </submittedName>
</protein>
<gene>
    <name evidence="6" type="ORF">ACFPQ6_01870</name>
</gene>
<dbReference type="Pfam" id="PF13458">
    <property type="entry name" value="Peripla_BP_6"/>
    <property type="match status" value="1"/>
</dbReference>
<sequence>MKRVVVGSLIGAVLGAASAQKVETPVAIGIAVAQTSNVSLFGQEQVAGARLAEKLINARGGIGGTPIRLVYQDAAGDENSAINAFQNLITKERVVGIVGPTLSQQAFAADPIAERAKIPVLGPSNTAKGIPQIGNYIARVSAPVTVIAPAALKQALKLDPKIKRVAVMYAQNDAFSVSETGIFQDTIKAQGLTVATVQKSQTTDTDFTTQVTAVLNAKADLVVISALAADGGNIIKQLRQLGYKGLIVGGNGFNTTNLFPVCQKDCDGLLVAQAYSPLQSGATNQVFVKEYRALYKKDPPQFAAQAYAGVQVFADALRVIDRKKKLAQWDLGDLRAALNKQILAGKYNTPLGELRFDKEGEINQKEFFVAQVRMKDAKTGSFVFVK</sequence>
<dbReference type="PRINTS" id="PR00337">
    <property type="entry name" value="LEUILEVALBP"/>
</dbReference>
<evidence type="ECO:0000259" key="5">
    <source>
        <dbReference type="Pfam" id="PF13458"/>
    </source>
</evidence>
<evidence type="ECO:0000256" key="1">
    <source>
        <dbReference type="ARBA" id="ARBA00010062"/>
    </source>
</evidence>
<keyword evidence="4" id="KW-0029">Amino-acid transport</keyword>
<proteinExistence type="inferred from homology"/>
<dbReference type="EMBL" id="JBHSOH010000003">
    <property type="protein sequence ID" value="MFC5847045.1"/>
    <property type="molecule type" value="Genomic_DNA"/>
</dbReference>
<name>A0ABW1DFQ8_9DEIO</name>
<comment type="caution">
    <text evidence="6">The sequence shown here is derived from an EMBL/GenBank/DDBJ whole genome shotgun (WGS) entry which is preliminary data.</text>
</comment>
<keyword evidence="3" id="KW-0732">Signal</keyword>
<dbReference type="Gene3D" id="3.40.50.2300">
    <property type="match status" value="2"/>
</dbReference>
<keyword evidence="7" id="KW-1185">Reference proteome</keyword>
<accession>A0ABW1DFQ8</accession>
<evidence type="ECO:0000256" key="3">
    <source>
        <dbReference type="ARBA" id="ARBA00022729"/>
    </source>
</evidence>
<evidence type="ECO:0000256" key="4">
    <source>
        <dbReference type="ARBA" id="ARBA00022970"/>
    </source>
</evidence>
<evidence type="ECO:0000313" key="7">
    <source>
        <dbReference type="Proteomes" id="UP001595979"/>
    </source>
</evidence>
<dbReference type="SUPFAM" id="SSF53822">
    <property type="entry name" value="Periplasmic binding protein-like I"/>
    <property type="match status" value="1"/>
</dbReference>
<keyword evidence="2" id="KW-0813">Transport</keyword>
<dbReference type="RefSeq" id="WP_380045826.1">
    <property type="nucleotide sequence ID" value="NZ_JBHSOH010000003.1"/>
</dbReference>
<organism evidence="6 7">
    <name type="scientific">Deinococcus petrolearius</name>
    <dbReference type="NCBI Taxonomy" id="1751295"/>
    <lineage>
        <taxon>Bacteria</taxon>
        <taxon>Thermotogati</taxon>
        <taxon>Deinococcota</taxon>
        <taxon>Deinococci</taxon>
        <taxon>Deinococcales</taxon>
        <taxon>Deinococcaceae</taxon>
        <taxon>Deinococcus</taxon>
    </lineage>
</organism>
<dbReference type="InterPro" id="IPR028082">
    <property type="entry name" value="Peripla_BP_I"/>
</dbReference>
<dbReference type="Proteomes" id="UP001595979">
    <property type="component" value="Unassembled WGS sequence"/>
</dbReference>